<dbReference type="EMBL" id="CAADEX010000066">
    <property type="protein sequence ID" value="VFJ57428.1"/>
    <property type="molecule type" value="Genomic_DNA"/>
</dbReference>
<sequence length="71" mass="8220">MPSWQLVITDEAASDIADARRFYQERAGLGAAFVSEIEKQLQFIELYSEARPKITHGIRRSAVKRFPYNIY</sequence>
<name>A0A450SU44_9GAMM</name>
<proteinExistence type="predicted"/>
<evidence type="ECO:0000313" key="1">
    <source>
        <dbReference type="EMBL" id="VFJ53675.1"/>
    </source>
</evidence>
<gene>
    <name evidence="2" type="ORF">BECKDK2373B_GA0170837_106617</name>
    <name evidence="1" type="ORF">BECKDK2373C_GA0170839_104011</name>
</gene>
<reference evidence="2" key="1">
    <citation type="submission" date="2019-02" db="EMBL/GenBank/DDBJ databases">
        <authorList>
            <person name="Gruber-Vodicka R. H."/>
            <person name="Seah K. B. B."/>
        </authorList>
    </citation>
    <scope>NUCLEOTIDE SEQUENCE</scope>
    <source>
        <strain evidence="1">BECK_DK161</strain>
        <strain evidence="2">BECK_DK47</strain>
    </source>
</reference>
<evidence type="ECO:0000313" key="2">
    <source>
        <dbReference type="EMBL" id="VFJ57428.1"/>
    </source>
</evidence>
<organism evidence="2">
    <name type="scientific">Candidatus Kentrum sp. DK</name>
    <dbReference type="NCBI Taxonomy" id="2126562"/>
    <lineage>
        <taxon>Bacteria</taxon>
        <taxon>Pseudomonadati</taxon>
        <taxon>Pseudomonadota</taxon>
        <taxon>Gammaproteobacteria</taxon>
        <taxon>Candidatus Kentrum</taxon>
    </lineage>
</organism>
<dbReference type="EMBL" id="CAADEY010000040">
    <property type="protein sequence ID" value="VFJ53675.1"/>
    <property type="molecule type" value="Genomic_DNA"/>
</dbReference>
<protein>
    <recommendedName>
        <fullName evidence="3">ParE toxin of type II toxin-antitoxin system, parDE</fullName>
    </recommendedName>
</protein>
<evidence type="ECO:0008006" key="3">
    <source>
        <dbReference type="Google" id="ProtNLM"/>
    </source>
</evidence>
<dbReference type="AlphaFoldDB" id="A0A450SU44"/>
<accession>A0A450SU44</accession>